<accession>A0A9P0LHR4</accession>
<evidence type="ECO:0000256" key="1">
    <source>
        <dbReference type="SAM" id="MobiDB-lite"/>
    </source>
</evidence>
<gene>
    <name evidence="2" type="ORF">ACAOBT_LOCUS22427</name>
</gene>
<keyword evidence="3" id="KW-1185">Reference proteome</keyword>
<dbReference type="EMBL" id="CAKOFQ010007216">
    <property type="protein sequence ID" value="CAH1995156.1"/>
    <property type="molecule type" value="Genomic_DNA"/>
</dbReference>
<evidence type="ECO:0000313" key="2">
    <source>
        <dbReference type="EMBL" id="CAH1995156.1"/>
    </source>
</evidence>
<name>A0A9P0LHR4_ACAOB</name>
<proteinExistence type="predicted"/>
<feature type="compositionally biased region" description="Acidic residues" evidence="1">
    <location>
        <begin position="258"/>
        <end position="271"/>
    </location>
</feature>
<feature type="region of interest" description="Disordered" evidence="1">
    <location>
        <begin position="192"/>
        <end position="271"/>
    </location>
</feature>
<dbReference type="Proteomes" id="UP001152888">
    <property type="component" value="Unassembled WGS sequence"/>
</dbReference>
<reference evidence="2" key="1">
    <citation type="submission" date="2022-03" db="EMBL/GenBank/DDBJ databases">
        <authorList>
            <person name="Sayadi A."/>
        </authorList>
    </citation>
    <scope>NUCLEOTIDE SEQUENCE</scope>
</reference>
<dbReference type="AlphaFoldDB" id="A0A9P0LHR4"/>
<dbReference type="OrthoDB" id="6773396at2759"/>
<protein>
    <submittedName>
        <fullName evidence="2">Uncharacterized protein</fullName>
    </submittedName>
</protein>
<evidence type="ECO:0000313" key="3">
    <source>
        <dbReference type="Proteomes" id="UP001152888"/>
    </source>
</evidence>
<sequence>MTVLNTYILYKQNGEMKPEFAKTSKNLLNVKSDSTLRKLKSETSRQLDRSKDDMTDIMMMLKDHPEYIKEISIPFNIKLYSIEQINVMKSEKCGDVLPIIYFDATGGVTEAESAPKFLIDVNNILKSQSHLPDTLNRGGGVHLRTSVVIRIRVGSMSLFVIESGCMHSSYSKMDDKYREQWMRWYEECESEDESRHDPYSTDDSIADPEYMQQDSDSCTDLEYENIPNNDEPGTSRKKRKRKEPKSKVDLPSGHVDSEGSDDIDVLLDPDNDEQKWEDNIIDCLEFSFDSISVGVKEQLADKPPIEESKMPKV</sequence>
<comment type="caution">
    <text evidence="2">The sequence shown here is derived from an EMBL/GenBank/DDBJ whole genome shotgun (WGS) entry which is preliminary data.</text>
</comment>
<organism evidence="2 3">
    <name type="scientific">Acanthoscelides obtectus</name>
    <name type="common">Bean weevil</name>
    <name type="synonym">Bruchus obtectus</name>
    <dbReference type="NCBI Taxonomy" id="200917"/>
    <lineage>
        <taxon>Eukaryota</taxon>
        <taxon>Metazoa</taxon>
        <taxon>Ecdysozoa</taxon>
        <taxon>Arthropoda</taxon>
        <taxon>Hexapoda</taxon>
        <taxon>Insecta</taxon>
        <taxon>Pterygota</taxon>
        <taxon>Neoptera</taxon>
        <taxon>Endopterygota</taxon>
        <taxon>Coleoptera</taxon>
        <taxon>Polyphaga</taxon>
        <taxon>Cucujiformia</taxon>
        <taxon>Chrysomeloidea</taxon>
        <taxon>Chrysomelidae</taxon>
        <taxon>Bruchinae</taxon>
        <taxon>Bruchini</taxon>
        <taxon>Acanthoscelides</taxon>
    </lineage>
</organism>
<feature type="compositionally biased region" description="Basic residues" evidence="1">
    <location>
        <begin position="235"/>
        <end position="244"/>
    </location>
</feature>